<proteinExistence type="predicted"/>
<dbReference type="EMBL" id="JAQQWE010000001">
    <property type="protein sequence ID" value="KAK7966036.1"/>
    <property type="molecule type" value="Genomic_DNA"/>
</dbReference>
<dbReference type="Proteomes" id="UP001391051">
    <property type="component" value="Unassembled WGS sequence"/>
</dbReference>
<evidence type="ECO:0000313" key="2">
    <source>
        <dbReference type="Proteomes" id="UP001391051"/>
    </source>
</evidence>
<protein>
    <submittedName>
        <fullName evidence="1">Uncharacterized protein</fullName>
    </submittedName>
</protein>
<organism evidence="1 2">
    <name type="scientific">Apiospora aurea</name>
    <dbReference type="NCBI Taxonomy" id="335848"/>
    <lineage>
        <taxon>Eukaryota</taxon>
        <taxon>Fungi</taxon>
        <taxon>Dikarya</taxon>
        <taxon>Ascomycota</taxon>
        <taxon>Pezizomycotina</taxon>
        <taxon>Sordariomycetes</taxon>
        <taxon>Xylariomycetidae</taxon>
        <taxon>Amphisphaeriales</taxon>
        <taxon>Apiosporaceae</taxon>
        <taxon>Apiospora</taxon>
    </lineage>
</organism>
<comment type="caution">
    <text evidence="1">The sequence shown here is derived from an EMBL/GenBank/DDBJ whole genome shotgun (WGS) entry which is preliminary data.</text>
</comment>
<keyword evidence="2" id="KW-1185">Reference proteome</keyword>
<dbReference type="GeneID" id="92069597"/>
<evidence type="ECO:0000313" key="1">
    <source>
        <dbReference type="EMBL" id="KAK7966036.1"/>
    </source>
</evidence>
<gene>
    <name evidence="1" type="ORF">PG986_000313</name>
</gene>
<reference evidence="1 2" key="1">
    <citation type="submission" date="2023-01" db="EMBL/GenBank/DDBJ databases">
        <title>Analysis of 21 Apiospora genomes using comparative genomics revels a genus with tremendous synthesis potential of carbohydrate active enzymes and secondary metabolites.</title>
        <authorList>
            <person name="Sorensen T."/>
        </authorList>
    </citation>
    <scope>NUCLEOTIDE SEQUENCE [LARGE SCALE GENOMIC DNA]</scope>
    <source>
        <strain evidence="1 2">CBS 24483</strain>
    </source>
</reference>
<name>A0ABR1QTM9_9PEZI</name>
<dbReference type="RefSeq" id="XP_066705428.1">
    <property type="nucleotide sequence ID" value="XM_066836535.1"/>
</dbReference>
<accession>A0ABR1QTM9</accession>
<sequence length="169" mass="19684">MELEEDDGILDEKSQGGAMDDTNKVYVWQQVIFHVLPDLPCDIILGRPLLEATDAFSQQEMHLSSSDHKCRRRKYTSCLNIVIDLGWIRRRRNSSKGKTRAQPLSGTGAQVTPSKWFHDDERHAHWYRLSQMEDEIQSLTGIAKQKKVDALRRLKERWEMQHRGCCFCV</sequence>